<dbReference type="InterPro" id="IPR051025">
    <property type="entry name" value="RhoGAP"/>
</dbReference>
<evidence type="ECO:0000313" key="4">
    <source>
        <dbReference type="EMBL" id="WFD03592.1"/>
    </source>
</evidence>
<dbReference type="Proteomes" id="UP001214603">
    <property type="component" value="Chromosome 4"/>
</dbReference>
<feature type="compositionally biased region" description="Pro residues" evidence="2">
    <location>
        <begin position="582"/>
        <end position="592"/>
    </location>
</feature>
<dbReference type="EMBL" id="CP119937">
    <property type="protein sequence ID" value="WFD03592.1"/>
    <property type="molecule type" value="Genomic_DNA"/>
</dbReference>
<gene>
    <name evidence="4" type="primary">SAC7</name>
    <name evidence="4" type="ORF">MOBT1_002285</name>
</gene>
<sequence length="759" mass="82238">MTGLRSWWSSFARPPAPREERSADETSMFGAPLHEALKHSSVAISLVNQQGEQYVWGYIPAIVAKIGLFLKQNATDVEGVFRINGSEKRMKGLRQQFDTPPEYGKDVDWEGYNVHDAATLLRRFLNLMPEPIIPVDRFREFRDVLAKPNVDEKEAIASYRQLITSCPPATQYLLLYILDLLAVFERTSDVNKMTANNLAILFQPGMLTHPSVRSREDHQFAVRVVEFLITHQDHFVLALSEPPPENMPPEELAKPKSKARVDHYLLVPSDSDEDLGEMEAHVGGGAMLGRRSSVNSARRRERRPRRERRRSSHEAESAAASAIERRESLRPKPVRELRKDGRKRANSHSDAHEQAVLSRRASDAGPSSAPPAPPPPRSAIKHYHTPPPTLSRPPLGKRSASATSWMETVPQAASRGSPLQRTIDSPVQQGSAQSPSALSSPRSSLPGIETSSASRSSRGGSGSSLESRTGRPMGMTIVTEASVTEPEHTADSEQGELKSSVMPTAEVHEQPPTPPEKDIHSILRATATEPRMAAAASPAPVPPSAEHEDETHDSATVPLISAPQDNPPPPEREETPVDSEPTPTPPSGPQAPPSVMSTLGLSLPSARIHEANSRAFALDEVSPGTVPVRQPLLEGLSPIATLPPASFTTESGDDARDAAVSQTQTDPASRTSLPSPYPIDARLAQLGPVVGAHSAPEAPSVPVKSVDDAPLRAAAAIPYATTNLALHASPTPVVVHKGSLHLRHARVTYTIRNRRSDSS</sequence>
<feature type="compositionally biased region" description="Polar residues" evidence="2">
    <location>
        <begin position="417"/>
        <end position="427"/>
    </location>
</feature>
<dbReference type="PANTHER" id="PTHR15228">
    <property type="entry name" value="SPERMATHECAL PHYSIOLOGY VARIANT"/>
    <property type="match status" value="1"/>
</dbReference>
<feature type="region of interest" description="Disordered" evidence="2">
    <location>
        <begin position="1"/>
        <end position="27"/>
    </location>
</feature>
<feature type="compositionally biased region" description="Low complexity" evidence="2">
    <location>
        <begin position="428"/>
        <end position="471"/>
    </location>
</feature>
<keyword evidence="5" id="KW-1185">Reference proteome</keyword>
<dbReference type="SMART" id="SM00324">
    <property type="entry name" value="RhoGAP"/>
    <property type="match status" value="1"/>
</dbReference>
<feature type="compositionally biased region" description="Basic residues" evidence="2">
    <location>
        <begin position="297"/>
        <end position="311"/>
    </location>
</feature>
<dbReference type="InterPro" id="IPR000198">
    <property type="entry name" value="RhoGAP_dom"/>
</dbReference>
<dbReference type="GO" id="GO:0005938">
    <property type="term" value="C:cell cortex"/>
    <property type="evidence" value="ECO:0007669"/>
    <property type="project" value="TreeGrafter"/>
</dbReference>
<dbReference type="Pfam" id="PF00620">
    <property type="entry name" value="RhoGAP"/>
    <property type="match status" value="1"/>
</dbReference>
<evidence type="ECO:0000256" key="1">
    <source>
        <dbReference type="ARBA" id="ARBA00022468"/>
    </source>
</evidence>
<feature type="region of interest" description="Disordered" evidence="2">
    <location>
        <begin position="269"/>
        <end position="600"/>
    </location>
</feature>
<feature type="domain" description="Rho-GAP" evidence="3">
    <location>
        <begin position="44"/>
        <end position="236"/>
    </location>
</feature>
<feature type="compositionally biased region" description="Polar residues" evidence="2">
    <location>
        <begin position="660"/>
        <end position="674"/>
    </location>
</feature>
<feature type="compositionally biased region" description="Pro residues" evidence="2">
    <location>
        <begin position="368"/>
        <end position="377"/>
    </location>
</feature>
<dbReference type="AlphaFoldDB" id="A0AAF0E1V4"/>
<accession>A0AAF0E1V4</accession>
<evidence type="ECO:0000259" key="3">
    <source>
        <dbReference type="PROSITE" id="PS50238"/>
    </source>
</evidence>
<dbReference type="PANTHER" id="PTHR15228:SF25">
    <property type="entry name" value="F-BAR DOMAIN-CONTAINING PROTEIN"/>
    <property type="match status" value="1"/>
</dbReference>
<dbReference type="SUPFAM" id="SSF48350">
    <property type="entry name" value="GTPase activation domain, GAP"/>
    <property type="match status" value="1"/>
</dbReference>
<keyword evidence="1" id="KW-0343">GTPase activation</keyword>
<feature type="region of interest" description="Disordered" evidence="2">
    <location>
        <begin position="643"/>
        <end position="677"/>
    </location>
</feature>
<dbReference type="GO" id="GO:0060237">
    <property type="term" value="P:regulation of fungal-type cell wall organization"/>
    <property type="evidence" value="ECO:0007669"/>
    <property type="project" value="TreeGrafter"/>
</dbReference>
<dbReference type="InterPro" id="IPR008936">
    <property type="entry name" value="Rho_GTPase_activation_prot"/>
</dbReference>
<reference evidence="4" key="1">
    <citation type="submission" date="2023-03" db="EMBL/GenBank/DDBJ databases">
        <title>Mating type loci evolution in Malassezia.</title>
        <authorList>
            <person name="Coelho M.A."/>
        </authorList>
    </citation>
    <scope>NUCLEOTIDE SEQUENCE</scope>
    <source>
        <strain evidence="4">CBS 7876</strain>
    </source>
</reference>
<name>A0AAF0E1V4_9BASI</name>
<protein>
    <submittedName>
        <fullName evidence="4">GTPase activating protein (GAP) for Rho1p</fullName>
    </submittedName>
</protein>
<evidence type="ECO:0000313" key="5">
    <source>
        <dbReference type="Proteomes" id="UP001214603"/>
    </source>
</evidence>
<proteinExistence type="predicted"/>
<feature type="compositionally biased region" description="Basic and acidic residues" evidence="2">
    <location>
        <begin position="323"/>
        <end position="339"/>
    </location>
</feature>
<dbReference type="GO" id="GO:0005096">
    <property type="term" value="F:GTPase activator activity"/>
    <property type="evidence" value="ECO:0007669"/>
    <property type="project" value="UniProtKB-KW"/>
</dbReference>
<feature type="compositionally biased region" description="Low complexity" evidence="2">
    <location>
        <begin position="524"/>
        <end position="538"/>
    </location>
</feature>
<evidence type="ECO:0000256" key="2">
    <source>
        <dbReference type="SAM" id="MobiDB-lite"/>
    </source>
</evidence>
<dbReference type="GO" id="GO:0007165">
    <property type="term" value="P:signal transduction"/>
    <property type="evidence" value="ECO:0007669"/>
    <property type="project" value="InterPro"/>
</dbReference>
<dbReference type="PROSITE" id="PS50238">
    <property type="entry name" value="RHOGAP"/>
    <property type="match status" value="1"/>
</dbReference>
<organism evidence="4 5">
    <name type="scientific">Malassezia obtusa</name>
    <dbReference type="NCBI Taxonomy" id="76774"/>
    <lineage>
        <taxon>Eukaryota</taxon>
        <taxon>Fungi</taxon>
        <taxon>Dikarya</taxon>
        <taxon>Basidiomycota</taxon>
        <taxon>Ustilaginomycotina</taxon>
        <taxon>Malasseziomycetes</taxon>
        <taxon>Malasseziales</taxon>
        <taxon>Malasseziaceae</taxon>
        <taxon>Malassezia</taxon>
    </lineage>
</organism>
<dbReference type="Gene3D" id="1.10.555.10">
    <property type="entry name" value="Rho GTPase activation protein"/>
    <property type="match status" value="1"/>
</dbReference>